<evidence type="ECO:0000313" key="2">
    <source>
        <dbReference type="EMBL" id="JAG74717.1"/>
    </source>
</evidence>
<protein>
    <submittedName>
        <fullName evidence="2">OpgB protein</fullName>
    </submittedName>
    <submittedName>
        <fullName evidence="4">Uncharacterized protein isoform X1</fullName>
    </submittedName>
</protein>
<gene>
    <name evidence="2" type="primary">opgB</name>
    <name evidence="4" type="synonym">LOC105274131</name>
    <name evidence="2" type="ORF">g.20421</name>
</gene>
<evidence type="ECO:0000313" key="4">
    <source>
        <dbReference type="RefSeq" id="XP_011315315.1"/>
    </source>
</evidence>
<proteinExistence type="predicted"/>
<feature type="compositionally biased region" description="Basic and acidic residues" evidence="1">
    <location>
        <begin position="69"/>
        <end position="79"/>
    </location>
</feature>
<dbReference type="Proteomes" id="UP000694866">
    <property type="component" value="Unplaced"/>
</dbReference>
<reference evidence="2" key="1">
    <citation type="submission" date="2015-01" db="EMBL/GenBank/DDBJ databases">
        <title>Transcriptome Assembly of Fopius arisanus.</title>
        <authorList>
            <person name="Geib S."/>
        </authorList>
    </citation>
    <scope>NUCLEOTIDE SEQUENCE</scope>
</reference>
<keyword evidence="3" id="KW-1185">Reference proteome</keyword>
<evidence type="ECO:0000256" key="1">
    <source>
        <dbReference type="SAM" id="MobiDB-lite"/>
    </source>
</evidence>
<name>A0A0C9R9R4_9HYME</name>
<dbReference type="EMBL" id="GBYB01004950">
    <property type="protein sequence ID" value="JAG74717.1"/>
    <property type="molecule type" value="Transcribed_RNA"/>
</dbReference>
<reference evidence="4" key="2">
    <citation type="submission" date="2025-04" db="UniProtKB">
        <authorList>
            <consortium name="RefSeq"/>
        </authorList>
    </citation>
    <scope>IDENTIFICATION</scope>
    <source>
        <strain evidence="4">USDA-PBARC FA_bdor</strain>
        <tissue evidence="4">Whole organism</tissue>
    </source>
</reference>
<dbReference type="OrthoDB" id="6608749at2759"/>
<organism evidence="2">
    <name type="scientific">Fopius arisanus</name>
    <dbReference type="NCBI Taxonomy" id="64838"/>
    <lineage>
        <taxon>Eukaryota</taxon>
        <taxon>Metazoa</taxon>
        <taxon>Ecdysozoa</taxon>
        <taxon>Arthropoda</taxon>
        <taxon>Hexapoda</taxon>
        <taxon>Insecta</taxon>
        <taxon>Pterygota</taxon>
        <taxon>Neoptera</taxon>
        <taxon>Endopterygota</taxon>
        <taxon>Hymenoptera</taxon>
        <taxon>Apocrita</taxon>
        <taxon>Ichneumonoidea</taxon>
        <taxon>Braconidae</taxon>
        <taxon>Opiinae</taxon>
        <taxon>Fopius</taxon>
    </lineage>
</organism>
<dbReference type="GeneID" id="105274131"/>
<feature type="region of interest" description="Disordered" evidence="1">
    <location>
        <begin position="1"/>
        <end position="20"/>
    </location>
</feature>
<dbReference type="RefSeq" id="XP_011315315.1">
    <property type="nucleotide sequence ID" value="XM_011317013.1"/>
</dbReference>
<sequence>MFGRSKFGSGRGYSFNTSKNPFGRRRHRNWIFVNRRKHRHHHETKPEEEGSVIMTRDSPPVESISAIHDISEERPRHLEISTTSGKSKDADMTDAIELQTKEPTKNGHNGVNHQFKDYHQDKDNECCVKCVYFAQQCCECVIV</sequence>
<accession>A0A0C9R9R4</accession>
<dbReference type="AlphaFoldDB" id="A0A0C9R9R4"/>
<feature type="region of interest" description="Disordered" evidence="1">
    <location>
        <begin position="37"/>
        <end position="91"/>
    </location>
</feature>
<dbReference type="KEGG" id="fas:105274131"/>
<accession>A0A9R1TU50</accession>
<evidence type="ECO:0000313" key="3">
    <source>
        <dbReference type="Proteomes" id="UP000694866"/>
    </source>
</evidence>